<sequence length="212" mass="22911">MVRQRTQPTGTPFSVFFFKEEQDFFSRRPSVSRSFSSRCWSPPASPGPASAGLPPSALEKLVPSLPPWEEQVISLIIGGSVKFLSGISMLSNRFSICRQIERVLGERPDLLLLPGHQLLHRFVQRVLGESSGTNPPTPSAPPATVVRVPVPVLPEPVFLVPVLVVPVLVVPELVVSEPVVPVPVVPQPVVLQLEVPVVPQLVVPMSPVLASP</sequence>
<dbReference type="RefSeq" id="XP_013873402.1">
    <property type="nucleotide sequence ID" value="XM_014017948.1"/>
</dbReference>
<gene>
    <name evidence="2" type="primary">LOC106524223</name>
</gene>
<dbReference type="GeneID" id="106524223"/>
<organism evidence="1 2">
    <name type="scientific">Austrofundulus limnaeus</name>
    <name type="common">Annual killifish</name>
    <dbReference type="NCBI Taxonomy" id="52670"/>
    <lineage>
        <taxon>Eukaryota</taxon>
        <taxon>Metazoa</taxon>
        <taxon>Chordata</taxon>
        <taxon>Craniata</taxon>
        <taxon>Vertebrata</taxon>
        <taxon>Euteleostomi</taxon>
        <taxon>Actinopterygii</taxon>
        <taxon>Neopterygii</taxon>
        <taxon>Teleostei</taxon>
        <taxon>Neoteleostei</taxon>
        <taxon>Acanthomorphata</taxon>
        <taxon>Ovalentaria</taxon>
        <taxon>Atherinomorphae</taxon>
        <taxon>Cyprinodontiformes</taxon>
        <taxon>Rivulidae</taxon>
        <taxon>Austrofundulus</taxon>
    </lineage>
</organism>
<dbReference type="AlphaFoldDB" id="A0A2I4C081"/>
<dbReference type="KEGG" id="alim:106524223"/>
<dbReference type="Proteomes" id="UP000192220">
    <property type="component" value="Unplaced"/>
</dbReference>
<proteinExistence type="predicted"/>
<keyword evidence="1" id="KW-1185">Reference proteome</keyword>
<name>A0A2I4C081_AUSLI</name>
<accession>A0A2I4C081</accession>
<dbReference type="InParanoid" id="A0A2I4C081"/>
<protein>
    <submittedName>
        <fullName evidence="2">Protein app1</fullName>
    </submittedName>
</protein>
<reference evidence="2" key="1">
    <citation type="submission" date="2025-08" db="UniProtKB">
        <authorList>
            <consortium name="RefSeq"/>
        </authorList>
    </citation>
    <scope>IDENTIFICATION</scope>
</reference>
<evidence type="ECO:0000313" key="1">
    <source>
        <dbReference type="Proteomes" id="UP000192220"/>
    </source>
</evidence>
<evidence type="ECO:0000313" key="2">
    <source>
        <dbReference type="RefSeq" id="XP_013873402.1"/>
    </source>
</evidence>